<dbReference type="EMBL" id="KI292084">
    <property type="protein sequence ID" value="ESA06095.1"/>
    <property type="molecule type" value="Genomic_DNA"/>
</dbReference>
<evidence type="ECO:0000313" key="1">
    <source>
        <dbReference type="EMBL" id="ESA06095.1"/>
    </source>
</evidence>
<protein>
    <submittedName>
        <fullName evidence="1">Uncharacterized protein</fullName>
    </submittedName>
</protein>
<reference evidence="1" key="1">
    <citation type="submission" date="2013-07" db="EMBL/GenBank/DDBJ databases">
        <title>The genome of an arbuscular mycorrhizal fungus provides insights into the evolution of the oldest plant symbiosis.</title>
        <authorList>
            <consortium name="DOE Joint Genome Institute"/>
            <person name="Tisserant E."/>
            <person name="Malbreil M."/>
            <person name="Kuo A."/>
            <person name="Kohler A."/>
            <person name="Symeonidi A."/>
            <person name="Balestrini R."/>
            <person name="Charron P."/>
            <person name="Duensing N."/>
            <person name="Frei-dit-Frey N."/>
            <person name="Gianinazzi-Pearson V."/>
            <person name="Gilbert B."/>
            <person name="Handa Y."/>
            <person name="Hijri M."/>
            <person name="Kaul R."/>
            <person name="Kawaguchi M."/>
            <person name="Krajinski F."/>
            <person name="Lammers P."/>
            <person name="Lapierre D."/>
            <person name="Masclaux F.G."/>
            <person name="Murat C."/>
            <person name="Morin E."/>
            <person name="Ndikumana S."/>
            <person name="Pagni M."/>
            <person name="Petitpierre D."/>
            <person name="Requena N."/>
            <person name="Rosikiewicz P."/>
            <person name="Riley R."/>
            <person name="Saito K."/>
            <person name="San Clemente H."/>
            <person name="Shapiro H."/>
            <person name="van Tuinen D."/>
            <person name="Becard G."/>
            <person name="Bonfante P."/>
            <person name="Paszkowski U."/>
            <person name="Shachar-Hill Y."/>
            <person name="Young J.P."/>
            <person name="Sanders I.R."/>
            <person name="Henrissat B."/>
            <person name="Rensing S.A."/>
            <person name="Grigoriev I.V."/>
            <person name="Corradi N."/>
            <person name="Roux C."/>
            <person name="Martin F."/>
        </authorList>
    </citation>
    <scope>NUCLEOTIDE SEQUENCE</scope>
    <source>
        <strain evidence="1">DAOM 197198</strain>
    </source>
</reference>
<dbReference type="AlphaFoldDB" id="U9TDB2"/>
<accession>U9TDB2</accession>
<organism evidence="1">
    <name type="scientific">Rhizophagus irregularis (strain DAOM 181602 / DAOM 197198 / MUCL 43194)</name>
    <name type="common">Arbuscular mycorrhizal fungus</name>
    <name type="synonym">Glomus intraradices</name>
    <dbReference type="NCBI Taxonomy" id="747089"/>
    <lineage>
        <taxon>Eukaryota</taxon>
        <taxon>Fungi</taxon>
        <taxon>Fungi incertae sedis</taxon>
        <taxon>Mucoromycota</taxon>
        <taxon>Glomeromycotina</taxon>
        <taxon>Glomeromycetes</taxon>
        <taxon>Glomerales</taxon>
        <taxon>Glomeraceae</taxon>
        <taxon>Rhizophagus</taxon>
    </lineage>
</organism>
<proteinExistence type="predicted"/>
<gene>
    <name evidence="1" type="ORF">GLOINDRAFT_34630</name>
</gene>
<name>U9TDB2_RHIID</name>
<sequence length="59" mass="6553">MQQVQRVVNSFILLLDVGIEFAGCSTDIPPSVNRNITVTLSIIKFIENIVLLTFITFIG</sequence>
<dbReference type="HOGENOM" id="CLU_2961995_0_0_1"/>